<proteinExistence type="predicted"/>
<keyword evidence="4" id="KW-1185">Reference proteome</keyword>
<evidence type="ECO:0000256" key="1">
    <source>
        <dbReference type="SAM" id="SignalP"/>
    </source>
</evidence>
<dbReference type="EMBL" id="QXGB01000114">
    <property type="protein sequence ID" value="KAE9229746.1"/>
    <property type="molecule type" value="Genomic_DNA"/>
</dbReference>
<dbReference type="AlphaFoldDB" id="A0A6A3Z402"/>
<gene>
    <name evidence="3" type="ORF">PF005_g3750</name>
    <name evidence="2" type="ORF">PF010_g3455</name>
</gene>
<comment type="caution">
    <text evidence="3">The sequence shown here is derived from an EMBL/GenBank/DDBJ whole genome shotgun (WGS) entry which is preliminary data.</text>
</comment>
<organism evidence="3 4">
    <name type="scientific">Phytophthora fragariae</name>
    <dbReference type="NCBI Taxonomy" id="53985"/>
    <lineage>
        <taxon>Eukaryota</taxon>
        <taxon>Sar</taxon>
        <taxon>Stramenopiles</taxon>
        <taxon>Oomycota</taxon>
        <taxon>Peronosporomycetes</taxon>
        <taxon>Peronosporales</taxon>
        <taxon>Peronosporaceae</taxon>
        <taxon>Phytophthora</taxon>
    </lineage>
</organism>
<feature type="signal peptide" evidence="1">
    <location>
        <begin position="1"/>
        <end position="16"/>
    </location>
</feature>
<reference evidence="3 4" key="1">
    <citation type="submission" date="2018-08" db="EMBL/GenBank/DDBJ databases">
        <title>Genomic investigation of the strawberry pathogen Phytophthora fragariae indicates pathogenicity is determined by transcriptional variation in three key races.</title>
        <authorList>
            <person name="Adams T.M."/>
            <person name="Armitage A.D."/>
            <person name="Sobczyk M.K."/>
            <person name="Bates H.J."/>
            <person name="Dunwell J.M."/>
            <person name="Nellist C.F."/>
            <person name="Harrison R.J."/>
        </authorList>
    </citation>
    <scope>NUCLEOTIDE SEQUENCE [LARGE SCALE GENOMIC DNA]</scope>
    <source>
        <strain evidence="3 4">NOV-27</strain>
        <strain evidence="2 5">ONT-3</strain>
    </source>
</reference>
<evidence type="ECO:0000313" key="3">
    <source>
        <dbReference type="EMBL" id="KAE9229746.1"/>
    </source>
</evidence>
<accession>A0A6A3Z402</accession>
<sequence length="168" mass="19478">MIVILSMVMNVVDVLADHLGDFQSKLCNSSKRAYYCSQEWLTEQPSAMMREAMSPKNFKATNHSPRPIYWTGSTATKPARKICPRVVAWRHYVETTWVPASMPKDDSGPDRYFQAVLDWKYEVTPLPFMRRATIHKKRSISCKREAIKMIARIMPSTWRCVYLVMVAL</sequence>
<protein>
    <submittedName>
        <fullName evidence="3">Uncharacterized protein</fullName>
    </submittedName>
</protein>
<name>A0A6A3Z402_9STRA</name>
<keyword evidence="1" id="KW-0732">Signal</keyword>
<dbReference type="Proteomes" id="UP000433483">
    <property type="component" value="Unassembled WGS sequence"/>
</dbReference>
<feature type="chain" id="PRO_5036166807" evidence="1">
    <location>
        <begin position="17"/>
        <end position="168"/>
    </location>
</feature>
<dbReference type="OrthoDB" id="10544030at2759"/>
<dbReference type="Proteomes" id="UP000488956">
    <property type="component" value="Unassembled WGS sequence"/>
</dbReference>
<evidence type="ECO:0000313" key="4">
    <source>
        <dbReference type="Proteomes" id="UP000433483"/>
    </source>
</evidence>
<dbReference type="EMBL" id="QXFX01000108">
    <property type="protein sequence ID" value="KAE9131648.1"/>
    <property type="molecule type" value="Genomic_DNA"/>
</dbReference>
<evidence type="ECO:0000313" key="5">
    <source>
        <dbReference type="Proteomes" id="UP000488956"/>
    </source>
</evidence>
<evidence type="ECO:0000313" key="2">
    <source>
        <dbReference type="EMBL" id="KAE9131648.1"/>
    </source>
</evidence>